<reference evidence="6" key="1">
    <citation type="submission" date="2020-11" db="EMBL/GenBank/DDBJ databases">
        <authorList>
            <consortium name="DOE Joint Genome Institute"/>
            <person name="Ahrendt S."/>
            <person name="Riley R."/>
            <person name="Andreopoulos W."/>
            <person name="Labutti K."/>
            <person name="Pangilinan J."/>
            <person name="Ruiz-Duenas F.J."/>
            <person name="Barrasa J.M."/>
            <person name="Sanchez-Garcia M."/>
            <person name="Camarero S."/>
            <person name="Miyauchi S."/>
            <person name="Serrano A."/>
            <person name="Linde D."/>
            <person name="Babiker R."/>
            <person name="Drula E."/>
            <person name="Ayuso-Fernandez I."/>
            <person name="Pacheco R."/>
            <person name="Padilla G."/>
            <person name="Ferreira P."/>
            <person name="Barriuso J."/>
            <person name="Kellner H."/>
            <person name="Castanera R."/>
            <person name="Alfaro M."/>
            <person name="Ramirez L."/>
            <person name="Pisabarro A.G."/>
            <person name="Kuo A."/>
            <person name="Tritt A."/>
            <person name="Lipzen A."/>
            <person name="He G."/>
            <person name="Yan M."/>
            <person name="Ng V."/>
            <person name="Cullen D."/>
            <person name="Martin F."/>
            <person name="Rosso M.-N."/>
            <person name="Henrissat B."/>
            <person name="Hibbett D."/>
            <person name="Martinez A.T."/>
            <person name="Grigoriev I.V."/>
        </authorList>
    </citation>
    <scope>NUCLEOTIDE SEQUENCE</scope>
    <source>
        <strain evidence="6">CIRM-BRFM 674</strain>
    </source>
</reference>
<name>A0A9P5ZEB8_9AGAR</name>
<dbReference type="InterPro" id="IPR058518">
    <property type="entry name" value="DUF8205"/>
</dbReference>
<dbReference type="EMBL" id="MU155138">
    <property type="protein sequence ID" value="KAF9485115.1"/>
    <property type="molecule type" value="Genomic_DNA"/>
</dbReference>
<evidence type="ECO:0000313" key="7">
    <source>
        <dbReference type="Proteomes" id="UP000807469"/>
    </source>
</evidence>
<dbReference type="OrthoDB" id="2212237at2759"/>
<dbReference type="PROSITE" id="PS50865">
    <property type="entry name" value="ZF_MYND_2"/>
    <property type="match status" value="1"/>
</dbReference>
<keyword evidence="7" id="KW-1185">Reference proteome</keyword>
<dbReference type="Pfam" id="PF26632">
    <property type="entry name" value="DUF8205"/>
    <property type="match status" value="1"/>
</dbReference>
<evidence type="ECO:0000313" key="6">
    <source>
        <dbReference type="EMBL" id="KAF9485115.1"/>
    </source>
</evidence>
<dbReference type="SUPFAM" id="SSF144232">
    <property type="entry name" value="HIT/MYND zinc finger-like"/>
    <property type="match status" value="1"/>
</dbReference>
<keyword evidence="3" id="KW-0862">Zinc</keyword>
<keyword evidence="1" id="KW-0479">Metal-binding</keyword>
<gene>
    <name evidence="6" type="ORF">BDN70DRAFT_989146</name>
</gene>
<accession>A0A9P5ZEB8</accession>
<evidence type="ECO:0000256" key="1">
    <source>
        <dbReference type="ARBA" id="ARBA00022723"/>
    </source>
</evidence>
<comment type="caution">
    <text evidence="6">The sequence shown here is derived from an EMBL/GenBank/DDBJ whole genome shotgun (WGS) entry which is preliminary data.</text>
</comment>
<proteinExistence type="predicted"/>
<protein>
    <recommendedName>
        <fullName evidence="5">MYND-type domain-containing protein</fullName>
    </recommendedName>
</protein>
<sequence length="351" mass="40165">MSEDQQRRENIIKGHLNFSSFLQMTHPKEIRKDQQPLEESTKTQKETHRKCGQCEVLEPEGVSYKTCSKCQMVFYCSKECQTLHWRRHKPTCPYARRLDRVEKLADALIGDENLFQFLKLAIILTFGLCDAPLLVEPFFAVVPLVVEPEDFFDFARLRGYIGPDLERGPDEKMKGMLQIGGVYPYPKGYLEGEARSATEAAIKASPSAFSPGSTLAVIRFAVVEPYKTDPGPTIDIPVDLSPALMDIAKQAEPFKMFSNSMMVFWDKAMGSFNCTEYINMTIRRDFTDQLAMRRNMTTEDEQIIRDFGTESSRGEEESFASKTMKLRMQTEQIYQQLLNQEPTIQPLTSQI</sequence>
<dbReference type="InterPro" id="IPR002893">
    <property type="entry name" value="Znf_MYND"/>
</dbReference>
<organism evidence="6 7">
    <name type="scientific">Pholiota conissans</name>
    <dbReference type="NCBI Taxonomy" id="109636"/>
    <lineage>
        <taxon>Eukaryota</taxon>
        <taxon>Fungi</taxon>
        <taxon>Dikarya</taxon>
        <taxon>Basidiomycota</taxon>
        <taxon>Agaricomycotina</taxon>
        <taxon>Agaricomycetes</taxon>
        <taxon>Agaricomycetidae</taxon>
        <taxon>Agaricales</taxon>
        <taxon>Agaricineae</taxon>
        <taxon>Strophariaceae</taxon>
        <taxon>Pholiota</taxon>
    </lineage>
</organism>
<evidence type="ECO:0000256" key="3">
    <source>
        <dbReference type="ARBA" id="ARBA00022833"/>
    </source>
</evidence>
<evidence type="ECO:0000256" key="2">
    <source>
        <dbReference type="ARBA" id="ARBA00022771"/>
    </source>
</evidence>
<dbReference type="Pfam" id="PF01753">
    <property type="entry name" value="zf-MYND"/>
    <property type="match status" value="1"/>
</dbReference>
<evidence type="ECO:0000256" key="4">
    <source>
        <dbReference type="PROSITE-ProRule" id="PRU00134"/>
    </source>
</evidence>
<evidence type="ECO:0000259" key="5">
    <source>
        <dbReference type="PROSITE" id="PS50865"/>
    </source>
</evidence>
<keyword evidence="2 4" id="KW-0863">Zinc-finger</keyword>
<feature type="domain" description="MYND-type" evidence="5">
    <location>
        <begin position="51"/>
        <end position="92"/>
    </location>
</feature>
<dbReference type="GO" id="GO:0008270">
    <property type="term" value="F:zinc ion binding"/>
    <property type="evidence" value="ECO:0007669"/>
    <property type="project" value="UniProtKB-KW"/>
</dbReference>
<dbReference type="Proteomes" id="UP000807469">
    <property type="component" value="Unassembled WGS sequence"/>
</dbReference>
<dbReference type="AlphaFoldDB" id="A0A9P5ZEB8"/>
<dbReference type="Gene3D" id="6.10.140.2220">
    <property type="match status" value="1"/>
</dbReference>